<proteinExistence type="predicted"/>
<evidence type="ECO:0000256" key="1">
    <source>
        <dbReference type="SAM" id="MobiDB-lite"/>
    </source>
</evidence>
<gene>
    <name evidence="2" type="ORF">PtA15_13A349</name>
</gene>
<evidence type="ECO:0000313" key="2">
    <source>
        <dbReference type="EMBL" id="WAQ90949.1"/>
    </source>
</evidence>
<organism evidence="2 3">
    <name type="scientific">Puccinia triticina</name>
    <dbReference type="NCBI Taxonomy" id="208348"/>
    <lineage>
        <taxon>Eukaryota</taxon>
        <taxon>Fungi</taxon>
        <taxon>Dikarya</taxon>
        <taxon>Basidiomycota</taxon>
        <taxon>Pucciniomycotina</taxon>
        <taxon>Pucciniomycetes</taxon>
        <taxon>Pucciniales</taxon>
        <taxon>Pucciniaceae</taxon>
        <taxon>Puccinia</taxon>
    </lineage>
</organism>
<feature type="region of interest" description="Disordered" evidence="1">
    <location>
        <begin position="35"/>
        <end position="67"/>
    </location>
</feature>
<dbReference type="RefSeq" id="XP_053026504.1">
    <property type="nucleotide sequence ID" value="XM_053162537.1"/>
</dbReference>
<accession>A0ABY7D041</accession>
<keyword evidence="3" id="KW-1185">Reference proteome</keyword>
<evidence type="ECO:0000313" key="3">
    <source>
        <dbReference type="Proteomes" id="UP001164743"/>
    </source>
</evidence>
<sequence length="67" mass="7149">MCKQVRQQKLSELTAIRDAESASMPSAWLGYAVGSFDPPGSESPTPRREAVDVASNDSPIDKDVALA</sequence>
<dbReference type="Proteomes" id="UP001164743">
    <property type="component" value="Chromosome 13A"/>
</dbReference>
<dbReference type="GeneID" id="77803432"/>
<reference evidence="2" key="1">
    <citation type="submission" date="2022-10" db="EMBL/GenBank/DDBJ databases">
        <title>Puccinia triticina Genome sequencing and assembly.</title>
        <authorList>
            <person name="Li C."/>
        </authorList>
    </citation>
    <scope>NUCLEOTIDE SEQUENCE</scope>
    <source>
        <strain evidence="2">Pt15</strain>
    </source>
</reference>
<dbReference type="EMBL" id="CP110433">
    <property type="protein sequence ID" value="WAQ90949.1"/>
    <property type="molecule type" value="Genomic_DNA"/>
</dbReference>
<protein>
    <submittedName>
        <fullName evidence="2">Uncharacterized protein</fullName>
    </submittedName>
</protein>
<name>A0ABY7D041_9BASI</name>